<name>A0A239VPF9_9MICO</name>
<evidence type="ECO:0000313" key="2">
    <source>
        <dbReference type="Proteomes" id="UP000242637"/>
    </source>
</evidence>
<proteinExistence type="predicted"/>
<reference evidence="1 2" key="1">
    <citation type="submission" date="2017-06" db="EMBL/GenBank/DDBJ databases">
        <authorList>
            <consortium name="Pathogen Informatics"/>
        </authorList>
    </citation>
    <scope>NUCLEOTIDE SEQUENCE [LARGE SCALE GENOMIC DNA]</scope>
    <source>
        <strain evidence="1 2">NCTC13039</strain>
    </source>
</reference>
<organism evidence="1 2">
    <name type="scientific">Dermatophilus congolensis</name>
    <dbReference type="NCBI Taxonomy" id="1863"/>
    <lineage>
        <taxon>Bacteria</taxon>
        <taxon>Bacillati</taxon>
        <taxon>Actinomycetota</taxon>
        <taxon>Actinomycetes</taxon>
        <taxon>Micrococcales</taxon>
        <taxon>Dermatophilaceae</taxon>
        <taxon>Dermatophilus</taxon>
    </lineage>
</organism>
<dbReference type="Proteomes" id="UP000242637">
    <property type="component" value="Chromosome 1"/>
</dbReference>
<protein>
    <submittedName>
        <fullName evidence="1">Uncharacterized protein</fullName>
    </submittedName>
</protein>
<evidence type="ECO:0000313" key="1">
    <source>
        <dbReference type="EMBL" id="SNV23709.1"/>
    </source>
</evidence>
<accession>A0A239VPF9</accession>
<dbReference type="STRING" id="1121387.GCA_000429885_00245"/>
<dbReference type="GeneID" id="63460604"/>
<keyword evidence="2" id="KW-1185">Reference proteome</keyword>
<dbReference type="RefSeq" id="WP_154657556.1">
    <property type="nucleotide sequence ID" value="NZ_LT906453.1"/>
</dbReference>
<dbReference type="AlphaFoldDB" id="A0A239VPF9"/>
<sequence length="152" mass="17551">MTDFDKNLEKCGPRVYGEHVPSWVRDAKRQILMAAELEMEDKRRARHINALRFSSGVIIDYAPEDTPINPVWGEFVFDIGNQLESFWEFYPYTPAHLLAVCNPRPDRAEIAVLTDHICVFRRRISESEPVLSMLSSIRSQLLENPDAKNVAY</sequence>
<dbReference type="KEGG" id="dco:SAMEA4475696_1875"/>
<dbReference type="EMBL" id="LT906453">
    <property type="protein sequence ID" value="SNV23709.1"/>
    <property type="molecule type" value="Genomic_DNA"/>
</dbReference>
<gene>
    <name evidence="1" type="ORF">SAMEA4475696_01875</name>
</gene>